<dbReference type="EMBL" id="CP144056">
    <property type="protein sequence ID" value="WWD19165.1"/>
    <property type="molecule type" value="Genomic_DNA"/>
</dbReference>
<name>A0A5M6C7Z4_9TREE</name>
<dbReference type="KEGG" id="ksn:43585986"/>
<dbReference type="RefSeq" id="XP_031864041.1">
    <property type="nucleotide sequence ID" value="XM_032001878.1"/>
</dbReference>
<evidence type="ECO:0000313" key="1">
    <source>
        <dbReference type="EMBL" id="WWD19165.1"/>
    </source>
</evidence>
<dbReference type="GeneID" id="43585986"/>
<sequence>MSSSTTNPIYTISPIAYSIPILHAAAHPSSSVIGLFLSSANSQTLTSTSSAGVPSTSTTLLIADAVPLIHNYTSLSPMTEIGLELAYAYAKSETKRVVGIYLAKGDGTDCDGLGRIGERLLAKVREGYENAFALLIDNARLAAGQPAYIPYISTSSTGTSTRSLPSSSPTSLPHPFHLMSEDLPAELIRVIRETKVYRELRDFDDHLEDSSHDWLSNKSAKASLRAQFPQ</sequence>
<dbReference type="GO" id="GO:0072546">
    <property type="term" value="C:EMC complex"/>
    <property type="evidence" value="ECO:0007669"/>
    <property type="project" value="InterPro"/>
</dbReference>
<dbReference type="AlphaFoldDB" id="A0A5M6C7Z4"/>
<organism evidence="1 2">
    <name type="scientific">Kwoniella shandongensis</name>
    <dbReference type="NCBI Taxonomy" id="1734106"/>
    <lineage>
        <taxon>Eukaryota</taxon>
        <taxon>Fungi</taxon>
        <taxon>Dikarya</taxon>
        <taxon>Basidiomycota</taxon>
        <taxon>Agaricomycotina</taxon>
        <taxon>Tremellomycetes</taxon>
        <taxon>Tremellales</taxon>
        <taxon>Cryptococcaceae</taxon>
        <taxon>Kwoniella</taxon>
    </lineage>
</organism>
<proteinExistence type="predicted"/>
<gene>
    <name evidence="1" type="ORF">CI109_103623</name>
</gene>
<dbReference type="Proteomes" id="UP000322225">
    <property type="component" value="Chromosome 6"/>
</dbReference>
<reference evidence="1" key="2">
    <citation type="submission" date="2024-01" db="EMBL/GenBank/DDBJ databases">
        <title>Comparative genomics of Cryptococcus and Kwoniella reveals pathogenesis evolution and contrasting modes of karyotype evolution via chromosome fusion or intercentromeric recombination.</title>
        <authorList>
            <person name="Coelho M.A."/>
            <person name="David-Palma M."/>
            <person name="Shea T."/>
            <person name="Bowers K."/>
            <person name="McGinley-Smith S."/>
            <person name="Mohammad A.W."/>
            <person name="Gnirke A."/>
            <person name="Yurkov A.M."/>
            <person name="Nowrousian M."/>
            <person name="Sun S."/>
            <person name="Cuomo C.A."/>
            <person name="Heitman J."/>
        </authorList>
    </citation>
    <scope>NUCLEOTIDE SEQUENCE</scope>
    <source>
        <strain evidence="1">CBS 12478</strain>
    </source>
</reference>
<dbReference type="InterPro" id="IPR005366">
    <property type="entry name" value="EMC8/9"/>
</dbReference>
<reference evidence="1" key="1">
    <citation type="submission" date="2017-08" db="EMBL/GenBank/DDBJ databases">
        <authorList>
            <person name="Cuomo C."/>
            <person name="Billmyre B."/>
            <person name="Heitman J."/>
        </authorList>
    </citation>
    <scope>NUCLEOTIDE SEQUENCE</scope>
    <source>
        <strain evidence="1">CBS 12478</strain>
    </source>
</reference>
<accession>A0A5M6C7Z4</accession>
<dbReference type="PANTHER" id="PTHR12941:SF10">
    <property type="entry name" value="ER MEMBRANE PROTEIN COMPLEX SUBUNIT 8_9 HOMOLOG"/>
    <property type="match status" value="1"/>
</dbReference>
<dbReference type="PANTHER" id="PTHR12941">
    <property type="entry name" value="ER MEMBRANE PROTEIN COMPLEX"/>
    <property type="match status" value="1"/>
</dbReference>
<evidence type="ECO:0000313" key="2">
    <source>
        <dbReference type="Proteomes" id="UP000322225"/>
    </source>
</evidence>
<dbReference type="Pfam" id="PF03665">
    <property type="entry name" value="UPF0172"/>
    <property type="match status" value="1"/>
</dbReference>
<keyword evidence="2" id="KW-1185">Reference proteome</keyword>
<dbReference type="OrthoDB" id="194468at2759"/>
<protein>
    <submittedName>
        <fullName evidence="1">Uncharacterized protein</fullName>
    </submittedName>
</protein>